<reference evidence="2" key="1">
    <citation type="journal article" date="2019" name="Int. J. Syst. Evol. Microbiol.">
        <title>The Global Catalogue of Microorganisms (GCM) 10K type strain sequencing project: providing services to taxonomists for standard genome sequencing and annotation.</title>
        <authorList>
            <consortium name="The Broad Institute Genomics Platform"/>
            <consortium name="The Broad Institute Genome Sequencing Center for Infectious Disease"/>
            <person name="Wu L."/>
            <person name="Ma J."/>
        </authorList>
    </citation>
    <scope>NUCLEOTIDE SEQUENCE [LARGE SCALE GENOMIC DNA]</scope>
    <source>
        <strain evidence="2">JCM 19134</strain>
    </source>
</reference>
<dbReference type="InterPro" id="IPR042268">
    <property type="entry name" value="BamC_C"/>
</dbReference>
<keyword evidence="2" id="KW-1185">Reference proteome</keyword>
<comment type="caution">
    <text evidence="1">The sequence shown here is derived from an EMBL/GenBank/DDBJ whole genome shotgun (WGS) entry which is preliminary data.</text>
</comment>
<dbReference type="RefSeq" id="WP_345417999.1">
    <property type="nucleotide sequence ID" value="NZ_AP031496.1"/>
</dbReference>
<dbReference type="EMBL" id="BAABLX010000007">
    <property type="protein sequence ID" value="GAA4934855.1"/>
    <property type="molecule type" value="Genomic_DNA"/>
</dbReference>
<name>A0AAV3TZH7_9ALTE</name>
<proteinExistence type="predicted"/>
<dbReference type="Pfam" id="PF06804">
    <property type="entry name" value="Lipoprotein_18"/>
    <property type="match status" value="1"/>
</dbReference>
<dbReference type="Gene3D" id="3.30.530.50">
    <property type="match status" value="1"/>
</dbReference>
<evidence type="ECO:0000313" key="2">
    <source>
        <dbReference type="Proteomes" id="UP001409585"/>
    </source>
</evidence>
<dbReference type="InterPro" id="IPR010653">
    <property type="entry name" value="NlpB/DapX"/>
</dbReference>
<dbReference type="PROSITE" id="PS51257">
    <property type="entry name" value="PROKAR_LIPOPROTEIN"/>
    <property type="match status" value="1"/>
</dbReference>
<dbReference type="AlphaFoldDB" id="A0AAV3TZH7"/>
<dbReference type="Proteomes" id="UP001409585">
    <property type="component" value="Unassembled WGS sequence"/>
</dbReference>
<evidence type="ECO:0000313" key="1">
    <source>
        <dbReference type="EMBL" id="GAA4934855.1"/>
    </source>
</evidence>
<protein>
    <recommendedName>
        <fullName evidence="3">Outer membrane protein assembly factor BamC</fullName>
    </recommendedName>
</protein>
<accession>A0AAV3TZH7</accession>
<evidence type="ECO:0008006" key="3">
    <source>
        <dbReference type="Google" id="ProtNLM"/>
    </source>
</evidence>
<sequence>MIKPLLRLCVVSNALWLTGCGTFFGEDGMFRNRGGEYQRAEPIEPIAVPESSRARMQEIYVVPNINDAGYDYSQTFDVPRPQPLSSALLADTVKIQRLSGDQWIFISNSPAEVWPQIVEFLGNYNIPVAGTDPEKGLIDTHWLAFNDAPEVHNRFRLRIETGVQPESSEIHILQMETTDEAELKQPELWPKSSENATREAWMVDELSNTLAANLERSSSSLLAQTIGADDKAVMAKSSSKEPILRLKLSFSRAWASVMHATGQDGFHPYGSENSLGAFYVDYREPVAEEDKPGWIKRSVRAVKGAFGGDADPNAEPTTPYTIADVLSHLPDTAQTREVFSQNESQGEKLENVPGYLVLVRGVDGNIEVRVRDGYGQPVEKDIAEQLLGIIRTNLI</sequence>
<gene>
    <name evidence="1" type="ORF">GCM10025791_09960</name>
</gene>
<organism evidence="1 2">
    <name type="scientific">Halioxenophilus aromaticivorans</name>
    <dbReference type="NCBI Taxonomy" id="1306992"/>
    <lineage>
        <taxon>Bacteria</taxon>
        <taxon>Pseudomonadati</taxon>
        <taxon>Pseudomonadota</taxon>
        <taxon>Gammaproteobacteria</taxon>
        <taxon>Alteromonadales</taxon>
        <taxon>Alteromonadaceae</taxon>
        <taxon>Halioxenophilus</taxon>
    </lineage>
</organism>
<dbReference type="Gene3D" id="3.30.310.170">
    <property type="entry name" value="Outer membrane protein assembly factor BamC"/>
    <property type="match status" value="1"/>
</dbReference>